<dbReference type="EMBL" id="JAVDYB010000001">
    <property type="protein sequence ID" value="MDR7274243.1"/>
    <property type="molecule type" value="Genomic_DNA"/>
</dbReference>
<evidence type="ECO:0000256" key="1">
    <source>
        <dbReference type="SAM" id="MobiDB-lite"/>
    </source>
</evidence>
<evidence type="ECO:0000313" key="3">
    <source>
        <dbReference type="Proteomes" id="UP001183643"/>
    </source>
</evidence>
<keyword evidence="3" id="KW-1185">Reference proteome</keyword>
<organism evidence="2 3">
    <name type="scientific">Catenuloplanes atrovinosus</name>
    <dbReference type="NCBI Taxonomy" id="137266"/>
    <lineage>
        <taxon>Bacteria</taxon>
        <taxon>Bacillati</taxon>
        <taxon>Actinomycetota</taxon>
        <taxon>Actinomycetes</taxon>
        <taxon>Micromonosporales</taxon>
        <taxon>Micromonosporaceae</taxon>
        <taxon>Catenuloplanes</taxon>
    </lineage>
</organism>
<comment type="caution">
    <text evidence="2">The sequence shown here is derived from an EMBL/GenBank/DDBJ whole genome shotgun (WGS) entry which is preliminary data.</text>
</comment>
<dbReference type="RefSeq" id="WP_310363673.1">
    <property type="nucleotide sequence ID" value="NZ_JAVDYB010000001.1"/>
</dbReference>
<sequence length="1345" mass="145954">MPALTDCLSSVQVVPSGLFLALDSHHEIPAWARQAERVDGLVQVHFGDGALGALNIGAVLHEQGSAGGRMVEVLAGDTAATITRDALDRRGAAHGLYLDVQGRRDLLTEGDDRVLPIDARHRVTSPEFATGVRIVPERHLLDREHERPATDPAIAAHYEPMHGQIRHLGDAETHLGLPAEVVNGRHGGLTALPAPTGMISSAISHDDLIRQLDAMTTGERRILVVTVDGEARPRRYLVIRDADGLSVLRGHGTTVAAGPLPRRFRSVRIETTGLTEPVSTAPAPDQRLHRAVPIELAAEYTATEMMRATAKQHIDFGLALVKGLDTLLHQDFVNKESLTTLGLIKAEITKVRHATERLRKAHAAFDDDTVWRIDEASGRRRDGLHRALSAGLEDLTTLSETVTQLTQAAIDDRVVKAVVSGEQSSLRDRAETALTYAMAVLNIGAGAAMPTGVAAAPALLGVGTTATTQLALKAIEIWQRHEYTGTHSIGEALNRHDADPTLMAKQIIASYKRGFELVMALAGVGGAYFVGWPIISAGVTQVVNGYLDNMLERTLHRVEANNGATVLNKKLLEDMLQEAYDKILEKVKSPETWKTADDAIKGNPEWFAVGGIATEVVMASLVRLITAVMPPKPLDQITGDNLRGLIMGVVDQPTSGITPAPTTDATDFTRMPATVAGVDHLGRRVERYAPLPSTERTARVAVRVQETLIWGDLDVATRGFTPVRPDQSAFVPQHEWLRRAVGPDHYTIAGGVTVRGAWYRPPFTEPGSSEHVGGFRPYLFISDQGVWEWAHPMSPTSGMDSDEYNLHQVFSAHEDWIREFSWEPPAVLAVDFASRQHTLDDPAHPPVHDRWALRQFAVHAAQRALHLAEVHNAGTGLLKVRIEGGGHRSVRTRGNAASTAQLRAESVRDELRRLIKEELDRHRATDRPIPDVESLFTDPSVTRPGDADSVSPLGHRDHLTQAMERQTLVWLEPIGPAAAIATPPTAVQVHAPASWLVSATQSLLRPDGAQNLIVLTPGTDLTRVSMPKGLLAAARARPHTPVVLLDQVKDGEAVTAQRNRLALLLEQFSADRTTVVTVVPAGLDAGTKNLIGRYGGAVIHPVVSGGSGFDLDKRYAVSASRTQSSGRVDLGERPAASSEITAEMFDEAVRLADPTEAVAQVEPAFGAWMFGPATVRERYKRLQAAQESIDTEVNRRRIAQMRERLADDQSVAVLEQLLEFGVRNDLVPRFVETSATARPATLIKEFLEDVDNVDKLVGLSAAVAVGADEATRYSADDFTRGVLDRLKAIISGGELTEARTFVEAHRNRLDGDQKTAWAKAVSDLAAGMPERRAQLEALSNLVLTC</sequence>
<gene>
    <name evidence="2" type="ORF">J2S41_001021</name>
</gene>
<protein>
    <submittedName>
        <fullName evidence="2">Uncharacterized protein</fullName>
    </submittedName>
</protein>
<reference evidence="2" key="1">
    <citation type="submission" date="2023-07" db="EMBL/GenBank/DDBJ databases">
        <title>Sequencing the genomes of 1000 actinobacteria strains.</title>
        <authorList>
            <person name="Klenk H.-P."/>
        </authorList>
    </citation>
    <scope>NUCLEOTIDE SEQUENCE</scope>
    <source>
        <strain evidence="2">DSM 44707</strain>
    </source>
</reference>
<proteinExistence type="predicted"/>
<accession>A0AAE4C7U0</accession>
<feature type="region of interest" description="Disordered" evidence="1">
    <location>
        <begin position="930"/>
        <end position="952"/>
    </location>
</feature>
<dbReference type="Proteomes" id="UP001183643">
    <property type="component" value="Unassembled WGS sequence"/>
</dbReference>
<evidence type="ECO:0000313" key="2">
    <source>
        <dbReference type="EMBL" id="MDR7274243.1"/>
    </source>
</evidence>
<name>A0AAE4C7U0_9ACTN</name>